<dbReference type="InterPro" id="IPR022742">
    <property type="entry name" value="Hydrolase_4"/>
</dbReference>
<dbReference type="InterPro" id="IPR000073">
    <property type="entry name" value="AB_hydrolase_1"/>
</dbReference>
<proteinExistence type="predicted"/>
<keyword evidence="2" id="KW-0378">Hydrolase</keyword>
<dbReference type="KEGG" id="mbur:EQU24_13880"/>
<protein>
    <submittedName>
        <fullName evidence="2">Alpha/beta hydrolase</fullName>
    </submittedName>
</protein>
<dbReference type="Proteomes" id="UP000305881">
    <property type="component" value="Chromosome"/>
</dbReference>
<dbReference type="GO" id="GO:0016787">
    <property type="term" value="F:hydrolase activity"/>
    <property type="evidence" value="ECO:0007669"/>
    <property type="project" value="UniProtKB-KW"/>
</dbReference>
<gene>
    <name evidence="2" type="ORF">EQU24_13880</name>
</gene>
<name>A0A4P9UPK9_METBY</name>
<dbReference type="InterPro" id="IPR051044">
    <property type="entry name" value="MAG_DAG_Lipase"/>
</dbReference>
<evidence type="ECO:0000313" key="3">
    <source>
        <dbReference type="Proteomes" id="UP000305881"/>
    </source>
</evidence>
<evidence type="ECO:0000259" key="1">
    <source>
        <dbReference type="Pfam" id="PF12146"/>
    </source>
</evidence>
<dbReference type="PROSITE" id="PS51257">
    <property type="entry name" value="PROKAR_LIPOPROTEIN"/>
    <property type="match status" value="1"/>
</dbReference>
<dbReference type="EMBL" id="CP035467">
    <property type="protein sequence ID" value="QCW83207.1"/>
    <property type="molecule type" value="Genomic_DNA"/>
</dbReference>
<evidence type="ECO:0000313" key="2">
    <source>
        <dbReference type="EMBL" id="QCW83207.1"/>
    </source>
</evidence>
<dbReference type="Gene3D" id="3.40.50.1820">
    <property type="entry name" value="alpha/beta hydrolase"/>
    <property type="match status" value="1"/>
</dbReference>
<organism evidence="2 3">
    <name type="scientific">Methylotuvimicrobium buryatense</name>
    <name type="common">Methylomicrobium buryatense</name>
    <dbReference type="NCBI Taxonomy" id="95641"/>
    <lineage>
        <taxon>Bacteria</taxon>
        <taxon>Pseudomonadati</taxon>
        <taxon>Pseudomonadota</taxon>
        <taxon>Gammaproteobacteria</taxon>
        <taxon>Methylococcales</taxon>
        <taxon>Methylococcaceae</taxon>
        <taxon>Methylotuvimicrobium</taxon>
    </lineage>
</organism>
<dbReference type="AlphaFoldDB" id="A0A4P9UPK9"/>
<dbReference type="OrthoDB" id="9806902at2"/>
<dbReference type="PANTHER" id="PTHR11614">
    <property type="entry name" value="PHOSPHOLIPASE-RELATED"/>
    <property type="match status" value="1"/>
</dbReference>
<dbReference type="PRINTS" id="PR00111">
    <property type="entry name" value="ABHYDROLASE"/>
</dbReference>
<dbReference type="InterPro" id="IPR029058">
    <property type="entry name" value="AB_hydrolase_fold"/>
</dbReference>
<sequence length="331" mass="37665">MIRFSRILFVVLLSWLVGCAPAVYKPGQPVIEALLLEDRYITPDGSWLPVRKWLPEPGQTKAVLIALHGFNDYSRFFEEPGAFLKQKGIASYAYDQRGFGQSPRRGLWSGIDAYTEDLDLFVRLIKSKHPGLPVYLLGESMGGAVIIAAMSREKATPVSGLILSAPAVWSRETMPWYQRSLLWFMSHTMPWMTLTGRGLKIQASDNIEMLRELGKDPLVIKETRVETIHGLTDLMDSAFNNAQNIHVDTLMLYGEKDEVIPKQPTLRFLRDFLDTEGADRTVAFYENGYHMLLRDLQAKVIWRDIAAWVKASHKPLPSGADQRDWRMLAKR</sequence>
<feature type="domain" description="Serine aminopeptidase S33" evidence="1">
    <location>
        <begin position="59"/>
        <end position="296"/>
    </location>
</feature>
<reference evidence="3" key="1">
    <citation type="journal article" date="2019" name="J. Bacteriol.">
        <title>A Mutagenic Screen Identifies a TonB-Dependent Receptor Required for the Lanthanide Metal Switch in the Type I Methanotroph 'Methylotuvimicrobium buryatense' 5GB1C.</title>
        <authorList>
            <person name="Groom J.D."/>
            <person name="Ford S.M."/>
            <person name="Pesesky M.W."/>
            <person name="Lidstrom M.E."/>
        </authorList>
    </citation>
    <scope>NUCLEOTIDE SEQUENCE [LARGE SCALE GENOMIC DNA]</scope>
    <source>
        <strain evidence="3">5GB1C</strain>
    </source>
</reference>
<dbReference type="SUPFAM" id="SSF53474">
    <property type="entry name" value="alpha/beta-Hydrolases"/>
    <property type="match status" value="1"/>
</dbReference>
<keyword evidence="3" id="KW-1185">Reference proteome</keyword>
<dbReference type="Pfam" id="PF12146">
    <property type="entry name" value="Hydrolase_4"/>
    <property type="match status" value="1"/>
</dbReference>
<dbReference type="STRING" id="675511.GCA_000341735_00274"/>
<accession>A0A4P9UPK9</accession>
<dbReference type="RefSeq" id="WP_017838926.1">
    <property type="nucleotide sequence ID" value="NZ_CP035467.1"/>
</dbReference>